<comment type="caution">
    <text evidence="2">The sequence shown here is derived from an EMBL/GenBank/DDBJ whole genome shotgun (WGS) entry which is preliminary data.</text>
</comment>
<dbReference type="AlphaFoldDB" id="A0ABD1W218"/>
<reference evidence="3" key="1">
    <citation type="submission" date="2024-07" db="EMBL/GenBank/DDBJ databases">
        <title>Two chromosome-level genome assemblies of Korean endemic species Abeliophyllum distichum and Forsythia ovata (Oleaceae).</title>
        <authorList>
            <person name="Jang H."/>
        </authorList>
    </citation>
    <scope>NUCLEOTIDE SEQUENCE [LARGE SCALE GENOMIC DNA]</scope>
</reference>
<feature type="region of interest" description="Disordered" evidence="1">
    <location>
        <begin position="70"/>
        <end position="90"/>
    </location>
</feature>
<evidence type="ECO:0000313" key="2">
    <source>
        <dbReference type="EMBL" id="KAL2543671.1"/>
    </source>
</evidence>
<sequence length="152" mass="16476">MQYITEGIKNPNEDVELLGFGDADSEERLSDISDSVLSMGTETDSINSIVEYTLFPETAKPPVESIVRLGMPTNLPRPPQKQIQAGSSRLSLSKSSSKISSTNLFPLSSSSYSAIFSLKTCHIVFLPPFPYPGSKKTVVSSSSAVKGSKRWV</sequence>
<gene>
    <name evidence="2" type="ORF">Fot_12904</name>
</gene>
<evidence type="ECO:0000256" key="1">
    <source>
        <dbReference type="SAM" id="MobiDB-lite"/>
    </source>
</evidence>
<dbReference type="Proteomes" id="UP001604277">
    <property type="component" value="Unassembled WGS sequence"/>
</dbReference>
<organism evidence="2 3">
    <name type="scientific">Forsythia ovata</name>
    <dbReference type="NCBI Taxonomy" id="205694"/>
    <lineage>
        <taxon>Eukaryota</taxon>
        <taxon>Viridiplantae</taxon>
        <taxon>Streptophyta</taxon>
        <taxon>Embryophyta</taxon>
        <taxon>Tracheophyta</taxon>
        <taxon>Spermatophyta</taxon>
        <taxon>Magnoliopsida</taxon>
        <taxon>eudicotyledons</taxon>
        <taxon>Gunneridae</taxon>
        <taxon>Pentapetalae</taxon>
        <taxon>asterids</taxon>
        <taxon>lamiids</taxon>
        <taxon>Lamiales</taxon>
        <taxon>Oleaceae</taxon>
        <taxon>Forsythieae</taxon>
        <taxon>Forsythia</taxon>
    </lineage>
</organism>
<dbReference type="EMBL" id="JBFOLJ010000004">
    <property type="protein sequence ID" value="KAL2543671.1"/>
    <property type="molecule type" value="Genomic_DNA"/>
</dbReference>
<accession>A0ABD1W218</accession>
<evidence type="ECO:0000313" key="3">
    <source>
        <dbReference type="Proteomes" id="UP001604277"/>
    </source>
</evidence>
<proteinExistence type="predicted"/>
<name>A0ABD1W218_9LAMI</name>
<keyword evidence="3" id="KW-1185">Reference proteome</keyword>
<protein>
    <submittedName>
        <fullName evidence="2">Kinesin-like protein KIN-14J</fullName>
    </submittedName>
</protein>